<dbReference type="AlphaFoldDB" id="A0A1H7KY06"/>
<proteinExistence type="predicted"/>
<gene>
    <name evidence="3" type="ORF">SAMN04515666_102336</name>
</gene>
<name>A0A1H7KY06_9HYPH</name>
<dbReference type="RefSeq" id="WP_091831280.1">
    <property type="nucleotide sequence ID" value="NZ_FOAN01000002.1"/>
</dbReference>
<dbReference type="Proteomes" id="UP000199664">
    <property type="component" value="Unassembled WGS sequence"/>
</dbReference>
<evidence type="ECO:0000256" key="1">
    <source>
        <dbReference type="SAM" id="MobiDB-lite"/>
    </source>
</evidence>
<feature type="chain" id="PRO_5011720366" evidence="2">
    <location>
        <begin position="29"/>
        <end position="375"/>
    </location>
</feature>
<protein>
    <submittedName>
        <fullName evidence="3">Uncharacterized protein</fullName>
    </submittedName>
</protein>
<keyword evidence="4" id="KW-1185">Reference proteome</keyword>
<feature type="compositionally biased region" description="Low complexity" evidence="1">
    <location>
        <begin position="210"/>
        <end position="226"/>
    </location>
</feature>
<sequence>MTDCLSSRFVALASLTLLSAAAATPAAAQIRIDRDQTGRVVAITGLPTGSGCVRGTGTGQVVDRAVEKGELQGFTFNEPPYDDSYINLPAAYDIRDRAAYARLQAAFDDLFRKGARLKIRSVACGAAGRIVKLVSATLVDGPPAPKAVAVPAPAPVPNPATPVAPQPAPVAAEPVDALLRSPDSPAKPAEVPKVDEPPAAGASQPKHAAEQPPAAASEPKPAAETPPAAPRKPSRWRLTQPTKVQVDISISSNDRAFSLSLSCSKGSKGGVDISNWFLPPGNWSISNSPTPVSIDGRPQRWEVGGADEGLVFSDGEFNGMATLSPGARDQLARGQRFVVSGRMDRGGRPREAVFDISNSEEVFAAFDARCRAFRR</sequence>
<evidence type="ECO:0000313" key="4">
    <source>
        <dbReference type="Proteomes" id="UP000199664"/>
    </source>
</evidence>
<evidence type="ECO:0000313" key="3">
    <source>
        <dbReference type="EMBL" id="SEK90985.1"/>
    </source>
</evidence>
<dbReference type="OrthoDB" id="8164080at2"/>
<feature type="region of interest" description="Disordered" evidence="1">
    <location>
        <begin position="179"/>
        <end position="242"/>
    </location>
</feature>
<dbReference type="EMBL" id="FOAN01000002">
    <property type="protein sequence ID" value="SEK90985.1"/>
    <property type="molecule type" value="Genomic_DNA"/>
</dbReference>
<accession>A0A1H7KY06</accession>
<feature type="signal peptide" evidence="2">
    <location>
        <begin position="1"/>
        <end position="28"/>
    </location>
</feature>
<organism evidence="3 4">
    <name type="scientific">Bosea lupini</name>
    <dbReference type="NCBI Taxonomy" id="1036779"/>
    <lineage>
        <taxon>Bacteria</taxon>
        <taxon>Pseudomonadati</taxon>
        <taxon>Pseudomonadota</taxon>
        <taxon>Alphaproteobacteria</taxon>
        <taxon>Hyphomicrobiales</taxon>
        <taxon>Boseaceae</taxon>
        <taxon>Bosea</taxon>
    </lineage>
</organism>
<evidence type="ECO:0000256" key="2">
    <source>
        <dbReference type="SAM" id="SignalP"/>
    </source>
</evidence>
<dbReference type="STRING" id="1036779.SAMN04515666_102336"/>
<keyword evidence="2" id="KW-0732">Signal</keyword>
<reference evidence="4" key="1">
    <citation type="submission" date="2016-10" db="EMBL/GenBank/DDBJ databases">
        <authorList>
            <person name="Varghese N."/>
            <person name="Submissions S."/>
        </authorList>
    </citation>
    <scope>NUCLEOTIDE SEQUENCE [LARGE SCALE GENOMIC DNA]</scope>
    <source>
        <strain evidence="4">LMG 26383,CCUG 61248,R- 45681</strain>
    </source>
</reference>